<protein>
    <submittedName>
        <fullName evidence="1">Uncharacterized protein</fullName>
    </submittedName>
</protein>
<dbReference type="RefSeq" id="XP_005713600.1">
    <property type="nucleotide sequence ID" value="XM_005713543.1"/>
</dbReference>
<dbReference type="KEGG" id="ccp:CHC_T00002580001"/>
<organism evidence="1 2">
    <name type="scientific">Chondrus crispus</name>
    <name type="common">Carrageen Irish moss</name>
    <name type="synonym">Polymorpha crispa</name>
    <dbReference type="NCBI Taxonomy" id="2769"/>
    <lineage>
        <taxon>Eukaryota</taxon>
        <taxon>Rhodophyta</taxon>
        <taxon>Florideophyceae</taxon>
        <taxon>Rhodymeniophycidae</taxon>
        <taxon>Gigartinales</taxon>
        <taxon>Gigartinaceae</taxon>
        <taxon>Chondrus</taxon>
    </lineage>
</organism>
<keyword evidence="2" id="KW-1185">Reference proteome</keyword>
<name>R7Q8R4_CHOCR</name>
<dbReference type="AlphaFoldDB" id="R7Q8R4"/>
<proteinExistence type="predicted"/>
<dbReference type="Gramene" id="CDF33781">
    <property type="protein sequence ID" value="CDF33781"/>
    <property type="gene ID" value="CHC_T00002580001"/>
</dbReference>
<dbReference type="GeneID" id="17321313"/>
<evidence type="ECO:0000313" key="1">
    <source>
        <dbReference type="EMBL" id="CDF33781.1"/>
    </source>
</evidence>
<evidence type="ECO:0000313" key="2">
    <source>
        <dbReference type="Proteomes" id="UP000012073"/>
    </source>
</evidence>
<sequence>MGTPFLFWKYPLANVVISSGFGNDTGCPNYTICRVSFFGNNNFFQCWKSIFKLCSIPTRVTNSINKHFCDVYSLS</sequence>
<accession>R7Q8R4</accession>
<gene>
    <name evidence="1" type="ORF">CHC_T00002580001</name>
</gene>
<reference evidence="2" key="1">
    <citation type="journal article" date="2013" name="Proc. Natl. Acad. Sci. U.S.A.">
        <title>Genome structure and metabolic features in the red seaweed Chondrus crispus shed light on evolution of the Archaeplastida.</title>
        <authorList>
            <person name="Collen J."/>
            <person name="Porcel B."/>
            <person name="Carre W."/>
            <person name="Ball S.G."/>
            <person name="Chaparro C."/>
            <person name="Tonon T."/>
            <person name="Barbeyron T."/>
            <person name="Michel G."/>
            <person name="Noel B."/>
            <person name="Valentin K."/>
            <person name="Elias M."/>
            <person name="Artiguenave F."/>
            <person name="Arun A."/>
            <person name="Aury J.M."/>
            <person name="Barbosa-Neto J.F."/>
            <person name="Bothwell J.H."/>
            <person name="Bouget F.Y."/>
            <person name="Brillet L."/>
            <person name="Cabello-Hurtado F."/>
            <person name="Capella-Gutierrez S."/>
            <person name="Charrier B."/>
            <person name="Cladiere L."/>
            <person name="Cock J.M."/>
            <person name="Coelho S.M."/>
            <person name="Colleoni C."/>
            <person name="Czjzek M."/>
            <person name="Da Silva C."/>
            <person name="Delage L."/>
            <person name="Denoeud F."/>
            <person name="Deschamps P."/>
            <person name="Dittami S.M."/>
            <person name="Gabaldon T."/>
            <person name="Gachon C.M."/>
            <person name="Groisillier A."/>
            <person name="Herve C."/>
            <person name="Jabbari K."/>
            <person name="Katinka M."/>
            <person name="Kloareg B."/>
            <person name="Kowalczyk N."/>
            <person name="Labadie K."/>
            <person name="Leblanc C."/>
            <person name="Lopez P.J."/>
            <person name="McLachlan D.H."/>
            <person name="Meslet-Cladiere L."/>
            <person name="Moustafa A."/>
            <person name="Nehr Z."/>
            <person name="Nyvall Collen P."/>
            <person name="Panaud O."/>
            <person name="Partensky F."/>
            <person name="Poulain J."/>
            <person name="Rensing S.A."/>
            <person name="Rousvoal S."/>
            <person name="Samson G."/>
            <person name="Symeonidi A."/>
            <person name="Weissenbach J."/>
            <person name="Zambounis A."/>
            <person name="Wincker P."/>
            <person name="Boyen C."/>
        </authorList>
    </citation>
    <scope>NUCLEOTIDE SEQUENCE [LARGE SCALE GENOMIC DNA]</scope>
    <source>
        <strain evidence="2">cv. Stackhouse</strain>
    </source>
</reference>
<dbReference type="EMBL" id="HG001657">
    <property type="protein sequence ID" value="CDF33781.1"/>
    <property type="molecule type" value="Genomic_DNA"/>
</dbReference>
<dbReference type="Proteomes" id="UP000012073">
    <property type="component" value="Unassembled WGS sequence"/>
</dbReference>